<dbReference type="Gene3D" id="3.40.50.150">
    <property type="entry name" value="Vaccinia Virus protein VP39"/>
    <property type="match status" value="1"/>
</dbReference>
<keyword evidence="2" id="KW-0489">Methyltransferase</keyword>
<gene>
    <name evidence="2" type="ordered locus">Cfla_0373</name>
</gene>
<dbReference type="SUPFAM" id="SSF53335">
    <property type="entry name" value="S-adenosyl-L-methionine-dependent methyltransferases"/>
    <property type="match status" value="1"/>
</dbReference>
<dbReference type="OrthoDB" id="9805171at2"/>
<dbReference type="InterPro" id="IPR029063">
    <property type="entry name" value="SAM-dependent_MTases_sf"/>
</dbReference>
<dbReference type="eggNOG" id="COG2226">
    <property type="taxonomic scope" value="Bacteria"/>
</dbReference>
<dbReference type="InterPro" id="IPR050508">
    <property type="entry name" value="Methyltransf_Superfamily"/>
</dbReference>
<proteinExistence type="predicted"/>
<dbReference type="GO" id="GO:0008168">
    <property type="term" value="F:methyltransferase activity"/>
    <property type="evidence" value="ECO:0007669"/>
    <property type="project" value="UniProtKB-KW"/>
</dbReference>
<dbReference type="EMBL" id="CP001964">
    <property type="protein sequence ID" value="ADG73290.1"/>
    <property type="molecule type" value="Genomic_DNA"/>
</dbReference>
<dbReference type="HOGENOM" id="CLU_037990_11_2_11"/>
<dbReference type="AlphaFoldDB" id="D5UH87"/>
<dbReference type="Pfam" id="PF13649">
    <property type="entry name" value="Methyltransf_25"/>
    <property type="match status" value="1"/>
</dbReference>
<dbReference type="CDD" id="cd02440">
    <property type="entry name" value="AdoMet_MTases"/>
    <property type="match status" value="1"/>
</dbReference>
<protein>
    <submittedName>
        <fullName evidence="2">Methyltransferase type 11</fullName>
    </submittedName>
</protein>
<dbReference type="PANTHER" id="PTHR42912">
    <property type="entry name" value="METHYLTRANSFERASE"/>
    <property type="match status" value="1"/>
</dbReference>
<reference evidence="2 3" key="1">
    <citation type="journal article" date="2010" name="Stand. Genomic Sci.">
        <title>Complete genome sequence of Cellulomonas flavigena type strain (134).</title>
        <authorList>
            <person name="Abt B."/>
            <person name="Foster B."/>
            <person name="Lapidus A."/>
            <person name="Clum A."/>
            <person name="Sun H."/>
            <person name="Pukall R."/>
            <person name="Lucas S."/>
            <person name="Glavina Del Rio T."/>
            <person name="Nolan M."/>
            <person name="Tice H."/>
            <person name="Cheng J.F."/>
            <person name="Pitluck S."/>
            <person name="Liolios K."/>
            <person name="Ivanova N."/>
            <person name="Mavromatis K."/>
            <person name="Ovchinnikova G."/>
            <person name="Pati A."/>
            <person name="Goodwin L."/>
            <person name="Chen A."/>
            <person name="Palaniappan K."/>
            <person name="Land M."/>
            <person name="Hauser L."/>
            <person name="Chang Y.J."/>
            <person name="Jeffries C.D."/>
            <person name="Rohde M."/>
            <person name="Goker M."/>
            <person name="Woyke T."/>
            <person name="Bristow J."/>
            <person name="Eisen J.A."/>
            <person name="Markowitz V."/>
            <person name="Hugenholtz P."/>
            <person name="Kyrpides N.C."/>
            <person name="Klenk H.P."/>
        </authorList>
    </citation>
    <scope>NUCLEOTIDE SEQUENCE [LARGE SCALE GENOMIC DNA]</scope>
    <source>
        <strain evidence="3">ATCC 482 / DSM 20109 / BCRC 11376 / JCM 18109 / NBRC 3775 / NCIMB 8073 / NRS 134</strain>
    </source>
</reference>
<dbReference type="STRING" id="446466.Cfla_0373"/>
<keyword evidence="2" id="KW-0808">Transferase</keyword>
<organism evidence="2 3">
    <name type="scientific">Cellulomonas flavigena (strain ATCC 482 / DSM 20109 / BCRC 11376 / JCM 18109 / NBRC 3775 / NCIMB 8073 / NRS 134)</name>
    <dbReference type="NCBI Taxonomy" id="446466"/>
    <lineage>
        <taxon>Bacteria</taxon>
        <taxon>Bacillati</taxon>
        <taxon>Actinomycetota</taxon>
        <taxon>Actinomycetes</taxon>
        <taxon>Micrococcales</taxon>
        <taxon>Cellulomonadaceae</taxon>
        <taxon>Cellulomonas</taxon>
    </lineage>
</organism>
<evidence type="ECO:0000259" key="1">
    <source>
        <dbReference type="Pfam" id="PF13649"/>
    </source>
</evidence>
<dbReference type="GO" id="GO:0032259">
    <property type="term" value="P:methylation"/>
    <property type="evidence" value="ECO:0007669"/>
    <property type="project" value="UniProtKB-KW"/>
</dbReference>
<dbReference type="KEGG" id="cfl:Cfla_0373"/>
<dbReference type="RefSeq" id="WP_013115624.1">
    <property type="nucleotide sequence ID" value="NC_014151.1"/>
</dbReference>
<accession>D5UH87</accession>
<dbReference type="InterPro" id="IPR041698">
    <property type="entry name" value="Methyltransf_25"/>
</dbReference>
<dbReference type="Proteomes" id="UP000000849">
    <property type="component" value="Chromosome"/>
</dbReference>
<keyword evidence="3" id="KW-1185">Reference proteome</keyword>
<sequence>MTTPSTTTAGERPARREHLPPMGRAWLLPLYDPFSRLVGAERLHRRLLDQAALRPGERVLEIGCGTGNLLLLAHGVAPGVVTTGLDPDAAALARAARKARRRGTDVRLDLGYADALPYPDASVDVVLSSLMLHHLPEEVKVAALREARRVLRPGGRLHVLDVAGRSHGHGLAAHRGRRAARRQGTPGVDTIPALVRAAGLDVGGVTPVQTRLGPFVLVAGSR</sequence>
<feature type="domain" description="Methyltransferase" evidence="1">
    <location>
        <begin position="59"/>
        <end position="155"/>
    </location>
</feature>
<dbReference type="PANTHER" id="PTHR42912:SF93">
    <property type="entry name" value="N6-ADENOSINE-METHYLTRANSFERASE TMT1A"/>
    <property type="match status" value="1"/>
</dbReference>
<name>D5UH87_CELFN</name>
<evidence type="ECO:0000313" key="3">
    <source>
        <dbReference type="Proteomes" id="UP000000849"/>
    </source>
</evidence>
<evidence type="ECO:0000313" key="2">
    <source>
        <dbReference type="EMBL" id="ADG73290.1"/>
    </source>
</evidence>